<dbReference type="InterPro" id="IPR020845">
    <property type="entry name" value="AMP-binding_CS"/>
</dbReference>
<dbReference type="RefSeq" id="WP_326021305.1">
    <property type="nucleotide sequence ID" value="NZ_JAOZYC010000154.1"/>
</dbReference>
<feature type="domain" description="AMP-binding enzyme C-terminal" evidence="4">
    <location>
        <begin position="454"/>
        <end position="531"/>
    </location>
</feature>
<comment type="pathway">
    <text evidence="1">Siderophore biosynthesis.</text>
</comment>
<dbReference type="PROSITE" id="PS00455">
    <property type="entry name" value="AMP_BINDING"/>
    <property type="match status" value="1"/>
</dbReference>
<evidence type="ECO:0000256" key="1">
    <source>
        <dbReference type="ARBA" id="ARBA00004924"/>
    </source>
</evidence>
<dbReference type="Pfam" id="PF13193">
    <property type="entry name" value="AMP-binding_C"/>
    <property type="match status" value="1"/>
</dbReference>
<keyword evidence="6" id="KW-1185">Reference proteome</keyword>
<evidence type="ECO:0000313" key="6">
    <source>
        <dbReference type="Proteomes" id="UP001354931"/>
    </source>
</evidence>
<reference evidence="5 6" key="1">
    <citation type="submission" date="2022-10" db="EMBL/GenBank/DDBJ databases">
        <authorList>
            <person name="Xie J."/>
            <person name="Shen N."/>
        </authorList>
    </citation>
    <scope>NUCLEOTIDE SEQUENCE [LARGE SCALE GENOMIC DNA]</scope>
    <source>
        <strain evidence="5 6">YIM65594</strain>
    </source>
</reference>
<evidence type="ECO:0000313" key="5">
    <source>
        <dbReference type="EMBL" id="MEB8341980.1"/>
    </source>
</evidence>
<dbReference type="PANTHER" id="PTHR43767">
    <property type="entry name" value="LONG-CHAIN-FATTY-ACID--COA LIGASE"/>
    <property type="match status" value="1"/>
</dbReference>
<protein>
    <submittedName>
        <fullName evidence="5">(2,3-dihydroxybenzoyl)adenylate synthase</fullName>
    </submittedName>
</protein>
<dbReference type="InterPro" id="IPR050237">
    <property type="entry name" value="ATP-dep_AMP-bd_enzyme"/>
</dbReference>
<dbReference type="EMBL" id="JAOZYC010000154">
    <property type="protein sequence ID" value="MEB8341980.1"/>
    <property type="molecule type" value="Genomic_DNA"/>
</dbReference>
<evidence type="ECO:0000259" key="3">
    <source>
        <dbReference type="Pfam" id="PF00501"/>
    </source>
</evidence>
<evidence type="ECO:0000256" key="2">
    <source>
        <dbReference type="ARBA" id="ARBA00022598"/>
    </source>
</evidence>
<dbReference type="Gene3D" id="2.30.38.10">
    <property type="entry name" value="Luciferase, Domain 3"/>
    <property type="match status" value="1"/>
</dbReference>
<dbReference type="Proteomes" id="UP001354931">
    <property type="component" value="Unassembled WGS sequence"/>
</dbReference>
<dbReference type="CDD" id="cd05920">
    <property type="entry name" value="23DHB-AMP_lg"/>
    <property type="match status" value="1"/>
</dbReference>
<feature type="domain" description="AMP-dependent synthetase/ligase" evidence="3">
    <location>
        <begin position="37"/>
        <end position="403"/>
    </location>
</feature>
<dbReference type="SUPFAM" id="SSF56801">
    <property type="entry name" value="Acetyl-CoA synthetase-like"/>
    <property type="match status" value="1"/>
</dbReference>
<evidence type="ECO:0000259" key="4">
    <source>
        <dbReference type="Pfam" id="PF13193"/>
    </source>
</evidence>
<dbReference type="InterPro" id="IPR011963">
    <property type="entry name" value="DHB_AMP_lig"/>
</dbReference>
<organism evidence="5 6">
    <name type="scientific">Streptomyces endophyticus</name>
    <dbReference type="NCBI Taxonomy" id="714166"/>
    <lineage>
        <taxon>Bacteria</taxon>
        <taxon>Bacillati</taxon>
        <taxon>Actinomycetota</taxon>
        <taxon>Actinomycetes</taxon>
        <taxon>Kitasatosporales</taxon>
        <taxon>Streptomycetaceae</taxon>
        <taxon>Streptomyces</taxon>
    </lineage>
</organism>
<name>A0ABU6FD66_9ACTN</name>
<gene>
    <name evidence="5" type="ORF">OKJ99_31240</name>
</gene>
<proteinExistence type="predicted"/>
<dbReference type="Gene3D" id="3.40.50.980">
    <property type="match status" value="2"/>
</dbReference>
<sequence>MTSPLTPGVDAPTWPAEYAERYRAAGYWRGETFGGVLRERAASHPDRIALVDPAPPRRTWTYRQLDDQVDRLAAGFVARGIRKGDRVVVQLPNVGEFVEVVFALFRIGALPVYALPAHRESEIAYFCSFTDAVAYVIPERHAGFDHRALASKVRAEAPSLKHVFVVGDDPGEHTALSEVPSEPAELDGPEPHQLAFLQLSGGTTGRPKLIPRTHDDYLYSLWGSNEICGVDADTRFLVVLPAAHNYPMSSPGWLGVLYAGGTVVLAPAPDPDTAFPLVASERITMTGLVPPLALVWTDSAAGTAHDLSTLELVLVGGAKYSEQAARRLEPALGCRLMQVFGMAEGLVNYTRLDDDPETVVATQGLPISPDDEVRVVDDADQDVPDGGFGHLLTRGPYTIRGYWRAPEHNARSFTAGGFYRTGDIVRRTPTGHLVVEGRAKDQINRGGEKIAPEEIENILLAHPAVHDVSVVGVPDEYLGERSLAYVILRADAEPLRPVAVKRFVRERGVAAYKVPDLVEFVDAFPQTGIGKISKKHQRSAAEQH</sequence>
<keyword evidence="2" id="KW-0436">Ligase</keyword>
<dbReference type="PANTHER" id="PTHR43767:SF1">
    <property type="entry name" value="NONRIBOSOMAL PEPTIDE SYNTHASE PES1 (EUROFUNG)-RELATED"/>
    <property type="match status" value="1"/>
</dbReference>
<dbReference type="Gene3D" id="3.30.300.30">
    <property type="match status" value="1"/>
</dbReference>
<dbReference type="InterPro" id="IPR025110">
    <property type="entry name" value="AMP-bd_C"/>
</dbReference>
<dbReference type="Pfam" id="PF00501">
    <property type="entry name" value="AMP-binding"/>
    <property type="match status" value="1"/>
</dbReference>
<comment type="caution">
    <text evidence="5">The sequence shown here is derived from an EMBL/GenBank/DDBJ whole genome shotgun (WGS) entry which is preliminary data.</text>
</comment>
<accession>A0ABU6FD66</accession>
<dbReference type="NCBIfam" id="TIGR02275">
    <property type="entry name" value="DHB_AMP_lig"/>
    <property type="match status" value="1"/>
</dbReference>
<dbReference type="InterPro" id="IPR045851">
    <property type="entry name" value="AMP-bd_C_sf"/>
</dbReference>
<dbReference type="InterPro" id="IPR000873">
    <property type="entry name" value="AMP-dep_synth/lig_dom"/>
</dbReference>